<gene>
    <name evidence="4" type="ORF">LEL_08366</name>
</gene>
<evidence type="ECO:0000256" key="2">
    <source>
        <dbReference type="ARBA" id="ARBA00023157"/>
    </source>
</evidence>
<protein>
    <submittedName>
        <fullName evidence="4">Cutinase</fullName>
    </submittedName>
</protein>
<keyword evidence="2" id="KW-1015">Disulfide bond</keyword>
<name>A0A168F7R7_CORDF</name>
<dbReference type="Gene3D" id="3.40.50.1820">
    <property type="entry name" value="alpha/beta hydrolase"/>
    <property type="match status" value="1"/>
</dbReference>
<dbReference type="EMBL" id="AZHF01000006">
    <property type="protein sequence ID" value="OAA74785.1"/>
    <property type="molecule type" value="Genomic_DNA"/>
</dbReference>
<evidence type="ECO:0000313" key="4">
    <source>
        <dbReference type="EMBL" id="OAA74785.1"/>
    </source>
</evidence>
<dbReference type="InterPro" id="IPR000675">
    <property type="entry name" value="Cutinase/axe"/>
</dbReference>
<sequence>MLRYLAIAGLWKVLAAAACTAAAPCSTYTIINTRGTSEPQTESLGFQLMNRNIHSQRPGGKTYNTVYFADTVHSPKIGTEDILNHINSTLASSPDECFILQGYSQGASATVGALPYLTGASFDAVKGVFLIGNPFHKAALACNVDINGGSSTADVDGAFVFLNTTLAVPDDWVSKTLDVCNFGDGVCDSTHGKGITVEHYDYITNLSVQGMGAGFALRQLSKAAEGCK</sequence>
<evidence type="ECO:0000256" key="3">
    <source>
        <dbReference type="SAM" id="SignalP"/>
    </source>
</evidence>
<keyword evidence="3" id="KW-0732">Signal</keyword>
<dbReference type="SUPFAM" id="SSF53474">
    <property type="entry name" value="alpha/beta-Hydrolases"/>
    <property type="match status" value="1"/>
</dbReference>
<dbReference type="STRING" id="1081108.A0A168F7R7"/>
<dbReference type="PANTHER" id="PTHR33630:SF9">
    <property type="entry name" value="CUTINASE 4"/>
    <property type="match status" value="1"/>
</dbReference>
<dbReference type="Proteomes" id="UP000076881">
    <property type="component" value="Unassembled WGS sequence"/>
</dbReference>
<dbReference type="GO" id="GO:0052689">
    <property type="term" value="F:carboxylic ester hydrolase activity"/>
    <property type="evidence" value="ECO:0007669"/>
    <property type="project" value="UniProtKB-ARBA"/>
</dbReference>
<reference evidence="4 5" key="1">
    <citation type="journal article" date="2016" name="Genome Biol. Evol.">
        <title>Divergent and convergent evolution of fungal pathogenicity.</title>
        <authorList>
            <person name="Shang Y."/>
            <person name="Xiao G."/>
            <person name="Zheng P."/>
            <person name="Cen K."/>
            <person name="Zhan S."/>
            <person name="Wang C."/>
        </authorList>
    </citation>
    <scope>NUCLEOTIDE SEQUENCE [LARGE SCALE GENOMIC DNA]</scope>
    <source>
        <strain evidence="4 5">RCEF 1005</strain>
    </source>
</reference>
<dbReference type="SMART" id="SM01110">
    <property type="entry name" value="Cutinase"/>
    <property type="match status" value="1"/>
</dbReference>
<feature type="signal peptide" evidence="3">
    <location>
        <begin position="1"/>
        <end position="22"/>
    </location>
</feature>
<organism evidence="4 5">
    <name type="scientific">Akanthomyces lecanii RCEF 1005</name>
    <dbReference type="NCBI Taxonomy" id="1081108"/>
    <lineage>
        <taxon>Eukaryota</taxon>
        <taxon>Fungi</taxon>
        <taxon>Dikarya</taxon>
        <taxon>Ascomycota</taxon>
        <taxon>Pezizomycotina</taxon>
        <taxon>Sordariomycetes</taxon>
        <taxon>Hypocreomycetidae</taxon>
        <taxon>Hypocreales</taxon>
        <taxon>Cordycipitaceae</taxon>
        <taxon>Akanthomyces</taxon>
        <taxon>Cordyceps confragosa</taxon>
    </lineage>
</organism>
<keyword evidence="5" id="KW-1185">Reference proteome</keyword>
<dbReference type="OrthoDB" id="3225429at2759"/>
<dbReference type="Pfam" id="PF01083">
    <property type="entry name" value="Cutinase"/>
    <property type="match status" value="1"/>
</dbReference>
<feature type="chain" id="PRO_5007896789" evidence="3">
    <location>
        <begin position="23"/>
        <end position="228"/>
    </location>
</feature>
<proteinExistence type="predicted"/>
<evidence type="ECO:0000256" key="1">
    <source>
        <dbReference type="ARBA" id="ARBA00022801"/>
    </source>
</evidence>
<dbReference type="InterPro" id="IPR029058">
    <property type="entry name" value="AB_hydrolase_fold"/>
</dbReference>
<evidence type="ECO:0000313" key="5">
    <source>
        <dbReference type="Proteomes" id="UP000076881"/>
    </source>
</evidence>
<accession>A0A168F7R7</accession>
<keyword evidence="1" id="KW-0378">Hydrolase</keyword>
<comment type="caution">
    <text evidence="4">The sequence shown here is derived from an EMBL/GenBank/DDBJ whole genome shotgun (WGS) entry which is preliminary data.</text>
</comment>
<dbReference type="PANTHER" id="PTHR33630">
    <property type="entry name" value="CUTINASE RV1984C-RELATED-RELATED"/>
    <property type="match status" value="1"/>
</dbReference>
<dbReference type="AlphaFoldDB" id="A0A168F7R7"/>